<sequence length="68" mass="7704">MERVRGRPGVAHPGCAVRQTDPTATPEQKRRRMLRIEVDDEAVEQFRNALRLVLAYGREAARPGVVHL</sequence>
<name>A0A8J3SIN4_9ACTN</name>
<accession>A0A8J3SIN4</accession>
<organism evidence="2 3">
    <name type="scientific">Planobispora siamensis</name>
    <dbReference type="NCBI Taxonomy" id="936338"/>
    <lineage>
        <taxon>Bacteria</taxon>
        <taxon>Bacillati</taxon>
        <taxon>Actinomycetota</taxon>
        <taxon>Actinomycetes</taxon>
        <taxon>Streptosporangiales</taxon>
        <taxon>Streptosporangiaceae</taxon>
        <taxon>Planobispora</taxon>
    </lineage>
</organism>
<gene>
    <name evidence="2" type="ORF">Psi01_09730</name>
</gene>
<dbReference type="EMBL" id="BOOJ01000010">
    <property type="protein sequence ID" value="GIH90343.1"/>
    <property type="molecule type" value="Genomic_DNA"/>
</dbReference>
<keyword evidence="3" id="KW-1185">Reference proteome</keyword>
<proteinExistence type="predicted"/>
<evidence type="ECO:0000313" key="3">
    <source>
        <dbReference type="Proteomes" id="UP000619788"/>
    </source>
</evidence>
<dbReference type="Proteomes" id="UP000619788">
    <property type="component" value="Unassembled WGS sequence"/>
</dbReference>
<dbReference type="AlphaFoldDB" id="A0A8J3SIN4"/>
<protein>
    <submittedName>
        <fullName evidence="2">Uncharacterized protein</fullName>
    </submittedName>
</protein>
<reference evidence="2 3" key="1">
    <citation type="submission" date="2021-01" db="EMBL/GenBank/DDBJ databases">
        <title>Whole genome shotgun sequence of Planobispora siamensis NBRC 107568.</title>
        <authorList>
            <person name="Komaki H."/>
            <person name="Tamura T."/>
        </authorList>
    </citation>
    <scope>NUCLEOTIDE SEQUENCE [LARGE SCALE GENOMIC DNA]</scope>
    <source>
        <strain evidence="2 3">NBRC 107568</strain>
    </source>
</reference>
<evidence type="ECO:0000313" key="2">
    <source>
        <dbReference type="EMBL" id="GIH90343.1"/>
    </source>
</evidence>
<feature type="region of interest" description="Disordered" evidence="1">
    <location>
        <begin position="1"/>
        <end position="30"/>
    </location>
</feature>
<comment type="caution">
    <text evidence="2">The sequence shown here is derived from an EMBL/GenBank/DDBJ whole genome shotgun (WGS) entry which is preliminary data.</text>
</comment>
<evidence type="ECO:0000256" key="1">
    <source>
        <dbReference type="SAM" id="MobiDB-lite"/>
    </source>
</evidence>